<dbReference type="SMART" id="SM00516">
    <property type="entry name" value="SEC14"/>
    <property type="match status" value="1"/>
</dbReference>
<dbReference type="InParanoid" id="A0A7C8MM26"/>
<feature type="region of interest" description="Disordered" evidence="1">
    <location>
        <begin position="424"/>
        <end position="443"/>
    </location>
</feature>
<proteinExistence type="predicted"/>
<dbReference type="Pfam" id="PF00650">
    <property type="entry name" value="CRAL_TRIO"/>
    <property type="match status" value="1"/>
</dbReference>
<dbReference type="Proteomes" id="UP000481858">
    <property type="component" value="Unassembled WGS sequence"/>
</dbReference>
<dbReference type="SUPFAM" id="SSF46938">
    <property type="entry name" value="CRAL/TRIO N-terminal domain"/>
    <property type="match status" value="1"/>
</dbReference>
<dbReference type="SMART" id="SM01100">
    <property type="entry name" value="CRAL_TRIO_N"/>
    <property type="match status" value="1"/>
</dbReference>
<dbReference type="SUPFAM" id="SSF52087">
    <property type="entry name" value="CRAL/TRIO domain"/>
    <property type="match status" value="1"/>
</dbReference>
<dbReference type="PANTHER" id="PTHR46590:SF1">
    <property type="entry name" value="PHOSPHATIDYLINOSITOL TRANSFER PROTEIN CSR1"/>
    <property type="match status" value="1"/>
</dbReference>
<dbReference type="InterPro" id="IPR036865">
    <property type="entry name" value="CRAL-TRIO_dom_sf"/>
</dbReference>
<feature type="region of interest" description="Disordered" evidence="1">
    <location>
        <begin position="43"/>
        <end position="73"/>
    </location>
</feature>
<dbReference type="InterPro" id="IPR036273">
    <property type="entry name" value="CRAL/TRIO_N_dom_sf"/>
</dbReference>
<dbReference type="EMBL" id="WUBL01000092">
    <property type="protein sequence ID" value="KAF2966310.1"/>
    <property type="molecule type" value="Genomic_DNA"/>
</dbReference>
<dbReference type="InterPro" id="IPR011074">
    <property type="entry name" value="CRAL/TRIO_N_dom"/>
</dbReference>
<accession>A0A7C8MM26</accession>
<dbReference type="CDD" id="cd00170">
    <property type="entry name" value="SEC14"/>
    <property type="match status" value="1"/>
</dbReference>
<comment type="caution">
    <text evidence="3">The sequence shown here is derived from an EMBL/GenBank/DDBJ whole genome shotgun (WGS) entry which is preliminary data.</text>
</comment>
<evidence type="ECO:0000313" key="3">
    <source>
        <dbReference type="EMBL" id="KAF2966310.1"/>
    </source>
</evidence>
<dbReference type="PANTHER" id="PTHR46590">
    <property type="entry name" value="PHOSPHATIDYLINOSITOL TRANSFER PROTEIN CSR1-RELATED"/>
    <property type="match status" value="1"/>
</dbReference>
<dbReference type="AlphaFoldDB" id="A0A7C8MM26"/>
<evidence type="ECO:0000256" key="1">
    <source>
        <dbReference type="SAM" id="MobiDB-lite"/>
    </source>
</evidence>
<reference evidence="3 4" key="1">
    <citation type="submission" date="2019-12" db="EMBL/GenBank/DDBJ databases">
        <title>Draft genome sequence of the ascomycete Xylaria multiplex DSM 110363.</title>
        <authorList>
            <person name="Buettner E."/>
            <person name="Kellner H."/>
        </authorList>
    </citation>
    <scope>NUCLEOTIDE SEQUENCE [LARGE SCALE GENOMIC DNA]</scope>
    <source>
        <strain evidence="3 4">DSM 110363</strain>
    </source>
</reference>
<dbReference type="FunCoup" id="A0A7C8MM26">
    <property type="interactions" value="164"/>
</dbReference>
<dbReference type="Gene3D" id="3.40.525.10">
    <property type="entry name" value="CRAL-TRIO lipid binding domain"/>
    <property type="match status" value="1"/>
</dbReference>
<keyword evidence="4" id="KW-1185">Reference proteome</keyword>
<dbReference type="InterPro" id="IPR052432">
    <property type="entry name" value="PITP/CRAL-TRIO"/>
</dbReference>
<dbReference type="InterPro" id="IPR001251">
    <property type="entry name" value="CRAL-TRIO_dom"/>
</dbReference>
<name>A0A7C8MM26_9PEZI</name>
<dbReference type="OrthoDB" id="43460at2759"/>
<organism evidence="3 4">
    <name type="scientific">Xylaria multiplex</name>
    <dbReference type="NCBI Taxonomy" id="323545"/>
    <lineage>
        <taxon>Eukaryota</taxon>
        <taxon>Fungi</taxon>
        <taxon>Dikarya</taxon>
        <taxon>Ascomycota</taxon>
        <taxon>Pezizomycotina</taxon>
        <taxon>Sordariomycetes</taxon>
        <taxon>Xylariomycetidae</taxon>
        <taxon>Xylariales</taxon>
        <taxon>Xylariaceae</taxon>
        <taxon>Xylaria</taxon>
    </lineage>
</organism>
<gene>
    <name evidence="3" type="ORF">GQX73_g7258</name>
</gene>
<sequence>MKAEDVTTETGYVGSLTPEQEKKLQQLWSLLIDAFEFDVAKHEEADPQDSATAESREGGAPSNHEVDVDKGPVNRELADKLRHTWLSMLKQENPDALVLRFLRARKWDVANAFSMLKSALIWRHDEACVDENVLLKGEPWCAKKAKTGEGKEKKDAQDFLEQLRLGKVYIRGMDRRGRPVGYVRVALHKPGAQSQEILEKLVIQTIETARCLFTAPQNESFCVVFDLTDFSLSNMEWQPVRFIIRAFEANYPECLGALLIHNSPWLFSGVWKIIRGLLDPVVASKVDFTRSAEGLEKYITKENIISGLGGTDDWQYSYQEPSEEEDASIGRSEEREEIMVERHEIAERFLAATQAWIKHVNVGEHEEAAIQAQLRSNAIEALWTNYWKLDPYVRSRTNLDRTGVIGPDGTIELYPERKATIAEEESKEVKEMPTRKVRRQVTR</sequence>
<feature type="compositionally biased region" description="Basic and acidic residues" evidence="1">
    <location>
        <begin position="64"/>
        <end position="73"/>
    </location>
</feature>
<dbReference type="Pfam" id="PF03765">
    <property type="entry name" value="CRAL_TRIO_N"/>
    <property type="match status" value="1"/>
</dbReference>
<dbReference type="PROSITE" id="PS50191">
    <property type="entry name" value="CRAL_TRIO"/>
    <property type="match status" value="1"/>
</dbReference>
<protein>
    <recommendedName>
        <fullName evidence="2">CRAL-TRIO domain-containing protein</fullName>
    </recommendedName>
</protein>
<evidence type="ECO:0000259" key="2">
    <source>
        <dbReference type="PROSITE" id="PS50191"/>
    </source>
</evidence>
<evidence type="ECO:0000313" key="4">
    <source>
        <dbReference type="Proteomes" id="UP000481858"/>
    </source>
</evidence>
<feature type="domain" description="CRAL-TRIO" evidence="2">
    <location>
        <begin position="156"/>
        <end position="316"/>
    </location>
</feature>